<evidence type="ECO:0000313" key="3">
    <source>
        <dbReference type="Proteomes" id="UP001148838"/>
    </source>
</evidence>
<comment type="caution">
    <text evidence="2">The sequence shown here is derived from an EMBL/GenBank/DDBJ whole genome shotgun (WGS) entry which is preliminary data.</text>
</comment>
<sequence>MPFERTLYPEHWIGRNGPDTIPRLMLLEQLLALKEHVEYYKEKHARLSENYYQITADNIRNVEYLYDPALRPIKIYCTNPQNGESYTTELHALYSSLDIIRNIKPRRLRWAGHVAPLGRPRRRWEANIKMNLREMKYDARDWINLAQDEGGNELLGSLKAICNDGYTKWSSSKNMKDIDPPVVQIIPLTMIQVPGAVDSNMIASELEEQVEGARIAPNPSDDVSPSTAGPSNSIAAQTAKATPAA</sequence>
<protein>
    <submittedName>
        <fullName evidence="2">Uncharacterized protein</fullName>
    </submittedName>
</protein>
<feature type="compositionally biased region" description="Polar residues" evidence="1">
    <location>
        <begin position="221"/>
        <end position="234"/>
    </location>
</feature>
<reference evidence="2 3" key="1">
    <citation type="journal article" date="2022" name="Allergy">
        <title>Genome assembly and annotation of Periplaneta americana reveal a comprehensive cockroach allergen profile.</title>
        <authorList>
            <person name="Wang L."/>
            <person name="Xiong Q."/>
            <person name="Saelim N."/>
            <person name="Wang L."/>
            <person name="Nong W."/>
            <person name="Wan A.T."/>
            <person name="Shi M."/>
            <person name="Liu X."/>
            <person name="Cao Q."/>
            <person name="Hui J.H.L."/>
            <person name="Sookrung N."/>
            <person name="Leung T.F."/>
            <person name="Tungtrongchitr A."/>
            <person name="Tsui S.K.W."/>
        </authorList>
    </citation>
    <scope>NUCLEOTIDE SEQUENCE [LARGE SCALE GENOMIC DNA]</scope>
    <source>
        <strain evidence="2">PWHHKU_190912</strain>
    </source>
</reference>
<dbReference type="Proteomes" id="UP001148838">
    <property type="component" value="Unassembled WGS sequence"/>
</dbReference>
<dbReference type="EMBL" id="JAJSOF020000001">
    <property type="protein sequence ID" value="KAJ4451887.1"/>
    <property type="molecule type" value="Genomic_DNA"/>
</dbReference>
<feature type="region of interest" description="Disordered" evidence="1">
    <location>
        <begin position="210"/>
        <end position="245"/>
    </location>
</feature>
<gene>
    <name evidence="2" type="ORF">ANN_03365</name>
</gene>
<accession>A0ABQ8TYU7</accession>
<evidence type="ECO:0000313" key="2">
    <source>
        <dbReference type="EMBL" id="KAJ4451887.1"/>
    </source>
</evidence>
<feature type="compositionally biased region" description="Low complexity" evidence="1">
    <location>
        <begin position="235"/>
        <end position="245"/>
    </location>
</feature>
<keyword evidence="3" id="KW-1185">Reference proteome</keyword>
<name>A0ABQ8TYU7_PERAM</name>
<evidence type="ECO:0000256" key="1">
    <source>
        <dbReference type="SAM" id="MobiDB-lite"/>
    </source>
</evidence>
<organism evidence="2 3">
    <name type="scientific">Periplaneta americana</name>
    <name type="common">American cockroach</name>
    <name type="synonym">Blatta americana</name>
    <dbReference type="NCBI Taxonomy" id="6978"/>
    <lineage>
        <taxon>Eukaryota</taxon>
        <taxon>Metazoa</taxon>
        <taxon>Ecdysozoa</taxon>
        <taxon>Arthropoda</taxon>
        <taxon>Hexapoda</taxon>
        <taxon>Insecta</taxon>
        <taxon>Pterygota</taxon>
        <taxon>Neoptera</taxon>
        <taxon>Polyneoptera</taxon>
        <taxon>Dictyoptera</taxon>
        <taxon>Blattodea</taxon>
        <taxon>Blattoidea</taxon>
        <taxon>Blattidae</taxon>
        <taxon>Blattinae</taxon>
        <taxon>Periplaneta</taxon>
    </lineage>
</organism>
<proteinExistence type="predicted"/>